<dbReference type="PANTHER" id="PTHR47070:SF3">
    <property type="entry name" value="GLYCOPROTEIN FAMILY PROTEIN, PUTATIVE, EXPRESSED-RELATED"/>
    <property type="match status" value="1"/>
</dbReference>
<feature type="region of interest" description="Disordered" evidence="1">
    <location>
        <begin position="291"/>
        <end position="336"/>
    </location>
</feature>
<evidence type="ECO:0000313" key="2">
    <source>
        <dbReference type="EMBL" id="KAG0550738.1"/>
    </source>
</evidence>
<organism evidence="2 3">
    <name type="scientific">Sorghum bicolor</name>
    <name type="common">Sorghum</name>
    <name type="synonym">Sorghum vulgare</name>
    <dbReference type="NCBI Taxonomy" id="4558"/>
    <lineage>
        <taxon>Eukaryota</taxon>
        <taxon>Viridiplantae</taxon>
        <taxon>Streptophyta</taxon>
        <taxon>Embryophyta</taxon>
        <taxon>Tracheophyta</taxon>
        <taxon>Spermatophyta</taxon>
        <taxon>Magnoliopsida</taxon>
        <taxon>Liliopsida</taxon>
        <taxon>Poales</taxon>
        <taxon>Poaceae</taxon>
        <taxon>PACMAD clade</taxon>
        <taxon>Panicoideae</taxon>
        <taxon>Andropogonodae</taxon>
        <taxon>Andropogoneae</taxon>
        <taxon>Sorghinae</taxon>
        <taxon>Sorghum</taxon>
    </lineage>
</organism>
<gene>
    <name evidence="2" type="ORF">BDA96_01G363900</name>
</gene>
<feature type="compositionally biased region" description="Polar residues" evidence="1">
    <location>
        <begin position="258"/>
        <end position="272"/>
    </location>
</feature>
<reference evidence="2" key="1">
    <citation type="journal article" date="2019" name="BMC Genomics">
        <title>A new reference genome for Sorghum bicolor reveals high levels of sequence similarity between sweet and grain genotypes: implications for the genetics of sugar metabolism.</title>
        <authorList>
            <person name="Cooper E.A."/>
            <person name="Brenton Z.W."/>
            <person name="Flinn B.S."/>
            <person name="Jenkins J."/>
            <person name="Shu S."/>
            <person name="Flowers D."/>
            <person name="Luo F."/>
            <person name="Wang Y."/>
            <person name="Xia P."/>
            <person name="Barry K."/>
            <person name="Daum C."/>
            <person name="Lipzen A."/>
            <person name="Yoshinaga Y."/>
            <person name="Schmutz J."/>
            <person name="Saski C."/>
            <person name="Vermerris W."/>
            <person name="Kresovich S."/>
        </authorList>
    </citation>
    <scope>NUCLEOTIDE SEQUENCE</scope>
</reference>
<feature type="region of interest" description="Disordered" evidence="1">
    <location>
        <begin position="1"/>
        <end position="44"/>
    </location>
</feature>
<reference evidence="2" key="2">
    <citation type="submission" date="2020-10" db="EMBL/GenBank/DDBJ databases">
        <authorList>
            <person name="Cooper E.A."/>
            <person name="Brenton Z.W."/>
            <person name="Flinn B.S."/>
            <person name="Jenkins J."/>
            <person name="Shu S."/>
            <person name="Flowers D."/>
            <person name="Luo F."/>
            <person name="Wang Y."/>
            <person name="Xia P."/>
            <person name="Barry K."/>
            <person name="Daum C."/>
            <person name="Lipzen A."/>
            <person name="Yoshinaga Y."/>
            <person name="Schmutz J."/>
            <person name="Saski C."/>
            <person name="Vermerris W."/>
            <person name="Kresovich S."/>
        </authorList>
    </citation>
    <scope>NUCLEOTIDE SEQUENCE</scope>
</reference>
<feature type="compositionally biased region" description="Polar residues" evidence="1">
    <location>
        <begin position="26"/>
        <end position="36"/>
    </location>
</feature>
<feature type="region of interest" description="Disordered" evidence="1">
    <location>
        <begin position="404"/>
        <end position="438"/>
    </location>
</feature>
<comment type="caution">
    <text evidence="2">The sequence shown here is derived from an EMBL/GenBank/DDBJ whole genome shotgun (WGS) entry which is preliminary data.</text>
</comment>
<dbReference type="Proteomes" id="UP000807115">
    <property type="component" value="Chromosome 1"/>
</dbReference>
<feature type="compositionally biased region" description="Polar residues" evidence="1">
    <location>
        <begin position="93"/>
        <end position="105"/>
    </location>
</feature>
<accession>A0A921V0J5</accession>
<feature type="region of interest" description="Disordered" evidence="1">
    <location>
        <begin position="253"/>
        <end position="272"/>
    </location>
</feature>
<feature type="region of interest" description="Disordered" evidence="1">
    <location>
        <begin position="88"/>
        <end position="108"/>
    </location>
</feature>
<name>A0A921V0J5_SORBI</name>
<dbReference type="EMBL" id="CM027680">
    <property type="protein sequence ID" value="KAG0550738.1"/>
    <property type="molecule type" value="Genomic_DNA"/>
</dbReference>
<feature type="compositionally biased region" description="Polar residues" evidence="1">
    <location>
        <begin position="426"/>
        <end position="438"/>
    </location>
</feature>
<dbReference type="PANTHER" id="PTHR47070">
    <property type="entry name" value="HYDROXYPROLINE-RICH GLYCOPROTEIN-LIKE"/>
    <property type="match status" value="1"/>
</dbReference>
<evidence type="ECO:0000313" key="3">
    <source>
        <dbReference type="Proteomes" id="UP000807115"/>
    </source>
</evidence>
<feature type="compositionally biased region" description="Polar residues" evidence="1">
    <location>
        <begin position="404"/>
        <end position="417"/>
    </location>
</feature>
<dbReference type="AlphaFoldDB" id="A0A921V0J5"/>
<evidence type="ECO:0000256" key="1">
    <source>
        <dbReference type="SAM" id="MobiDB-lite"/>
    </source>
</evidence>
<proteinExistence type="predicted"/>
<evidence type="ECO:0008006" key="4">
    <source>
        <dbReference type="Google" id="ProtNLM"/>
    </source>
</evidence>
<protein>
    <recommendedName>
        <fullName evidence="4">GBF-interacting protein 1 N-terminal domain-containing protein</fullName>
    </recommendedName>
</protein>
<sequence length="784" mass="83958">MASRGGPSGFVDYFHNGAKRHDSNKENTSQQGSNAIRVQKERKTEWARPGRVFNRNITRGGYSRSSLPGVTQEFRIVKDNRIKLKEVSETLPEASQNGDSSNECAFSNVKDKSSTEKLAAQQHLVTCNTNGHGAAHADNVIKSATQAHDKEVKPSIVIKLEQSEGGQSSLVGSPAVSGKGNQNTVDTAASGKNNFGVELCCSSSDPIHVPSPGSKSAGTFGAIKREVGVVGARQRPSNSAATTTSASNGLVKVVSAPKGNNPSKEQQSGLSSVSLRNIRINLRVPLSDKQSHHVVSHTKVSPHLEWKPKSVSPSSISHAVTAAPPAAPSPVDDGSKTEVSALSKKLSHANVSHEHVIIPEHIRIPDSERTHFIFGSFESEIDPKASLTASCDIVAKEELNDHSPSSLAALDSTSTDRPNGRMDNVVSCSPLPQSESAVSVSEHQQSLTECVEVRTPGVVGEYGTNEMISSKVTHSQPRLQHQETTQNFKAYEPDSGYGMSFITKVVDGEAAQSIAYSSEAMVLHSVNAYQLPASTATQQPVPQMFSQQFQVPHYPNFLPYRQVFSPQFGSPMVVPNYSSNPAFPQLPHTSSYVVMPNGASQLSANGMKYGSNHQYKQVFQGAPAGYGYANHNGYPVSNGVIGGTGAIEDTNMSKYKDNSLYAPNPQVETADVWFQGHRESANMPSAPFYNMVGQPVSPHAAYLPPHSGHTAFNPAPSHPAHLQYPSFAHALHPTSMTMVQNPQAMVHQPGAPPLAGNLGLDMAAMVPGSQVGAFQQNQWTTQSF</sequence>